<organism evidence="2">
    <name type="scientific">termite gut metagenome</name>
    <dbReference type="NCBI Taxonomy" id="433724"/>
    <lineage>
        <taxon>unclassified sequences</taxon>
        <taxon>metagenomes</taxon>
        <taxon>organismal metagenomes</taxon>
    </lineage>
</organism>
<dbReference type="EMBL" id="SNRY01001769">
    <property type="protein sequence ID" value="KAA6328721.1"/>
    <property type="molecule type" value="Genomic_DNA"/>
</dbReference>
<evidence type="ECO:0000313" key="2">
    <source>
        <dbReference type="EMBL" id="KAA6328721.1"/>
    </source>
</evidence>
<name>A0A5J4R6I9_9ZZZZ</name>
<dbReference type="Pfam" id="PF08124">
    <property type="entry name" value="Lyase_8_N"/>
    <property type="match status" value="1"/>
</dbReference>
<accession>A0A5J4R6I9</accession>
<keyword evidence="2" id="KW-0456">Lyase</keyword>
<dbReference type="SUPFAM" id="SSF48230">
    <property type="entry name" value="Chondroitin AC/alginate lyase"/>
    <property type="match status" value="1"/>
</dbReference>
<dbReference type="EC" id="4.2.2.5" evidence="2"/>
<protein>
    <submittedName>
        <fullName evidence="2">Chondroitinase-AC</fullName>
        <ecNumber evidence="2">4.2.2.5</ecNumber>
    </submittedName>
</protein>
<proteinExistence type="predicted"/>
<feature type="non-terminal residue" evidence="2">
    <location>
        <position position="207"/>
    </location>
</feature>
<dbReference type="InterPro" id="IPR008929">
    <property type="entry name" value="Chondroitin_lyas"/>
</dbReference>
<comment type="caution">
    <text evidence="2">The sequence shown here is derived from an EMBL/GenBank/DDBJ whole genome shotgun (WGS) entry which is preliminary data.</text>
</comment>
<evidence type="ECO:0000259" key="1">
    <source>
        <dbReference type="Pfam" id="PF08124"/>
    </source>
</evidence>
<dbReference type="Gene3D" id="1.50.10.100">
    <property type="entry name" value="Chondroitin AC/alginate lyase"/>
    <property type="match status" value="1"/>
</dbReference>
<reference evidence="2" key="1">
    <citation type="submission" date="2019-03" db="EMBL/GenBank/DDBJ databases">
        <title>Single cell metagenomics reveals metabolic interactions within the superorganism composed of flagellate Streblomastix strix and complex community of Bacteroidetes bacteria on its surface.</title>
        <authorList>
            <person name="Treitli S.C."/>
            <person name="Kolisko M."/>
            <person name="Husnik F."/>
            <person name="Keeling P."/>
            <person name="Hampl V."/>
        </authorList>
    </citation>
    <scope>NUCLEOTIDE SEQUENCE</scope>
    <source>
        <strain evidence="2">STM</strain>
    </source>
</reference>
<dbReference type="GO" id="GO:0030341">
    <property type="term" value="F:chondroitin AC lyase activity"/>
    <property type="evidence" value="ECO:0007669"/>
    <property type="project" value="UniProtKB-EC"/>
</dbReference>
<dbReference type="InterPro" id="IPR012970">
    <property type="entry name" value="Lyase_8_alpha_N"/>
</dbReference>
<gene>
    <name evidence="2" type="ORF">EZS27_022406</name>
</gene>
<feature type="domain" description="Polysaccharide lyase 8 N-terminal alpha-helical" evidence="1">
    <location>
        <begin position="81"/>
        <end position="189"/>
    </location>
</feature>
<sequence length="207" mass="23809">MKHLGSTNNGWYENRRINTFFTVILYLYFFTNNIQADVISSLKLELDQQESIDVITSRLNTKSLSSYTNDTNPTAFFNSIGVDGSWSDVNYNDKHSADGWAPTTHLNRLKTMAIAFRSPASSWFENIEMQTKIEKGLLFYKAKNPQDDDNWWYGEIGDPQIYMVATLLLKGYSSYEKILEIATYLRDVTDNASHQGQNRAWVSEILT</sequence>
<dbReference type="AlphaFoldDB" id="A0A5J4R6I9"/>